<dbReference type="InterPro" id="IPR015943">
    <property type="entry name" value="WD40/YVTN_repeat-like_dom_sf"/>
</dbReference>
<feature type="signal peptide" evidence="2">
    <location>
        <begin position="1"/>
        <end position="23"/>
    </location>
</feature>
<reference evidence="3 4" key="1">
    <citation type="submission" date="2008-08" db="EMBL/GenBank/DDBJ databases">
        <title>Draft genome sequence of Bacteroides plebeius (DSM 17135).</title>
        <authorList>
            <person name="Sudarsanam P."/>
            <person name="Ley R."/>
            <person name="Guruge J."/>
            <person name="Turnbaugh P.J."/>
            <person name="Mahowald M."/>
            <person name="Liep D."/>
            <person name="Gordon J."/>
        </authorList>
    </citation>
    <scope>NUCLEOTIDE SEQUENCE [LARGE SCALE GENOMIC DNA]</scope>
    <source>
        <strain evidence="4">DSM 17135 / JCM 12973 / M2</strain>
    </source>
</reference>
<dbReference type="EMBL" id="ABQC02000002">
    <property type="protein sequence ID" value="EDY97250.1"/>
    <property type="molecule type" value="Genomic_DNA"/>
</dbReference>
<dbReference type="InterPro" id="IPR031815">
    <property type="entry name" value="DUF5074"/>
</dbReference>
<accession>B5CU00</accession>
<dbReference type="HOGENOM" id="CLU_629550_0_0_10"/>
<dbReference type="AlphaFoldDB" id="B5CU00"/>
<reference evidence="3 4" key="2">
    <citation type="submission" date="2008-08" db="EMBL/GenBank/DDBJ databases">
        <authorList>
            <person name="Fulton L."/>
            <person name="Clifton S."/>
            <person name="Fulton B."/>
            <person name="Xu J."/>
            <person name="Minx P."/>
            <person name="Pepin K.H."/>
            <person name="Johnson M."/>
            <person name="Thiruvilangam P."/>
            <person name="Bhonagiri V."/>
            <person name="Nash W.E."/>
            <person name="Mardis E.R."/>
            <person name="Wilson R.K."/>
        </authorList>
    </citation>
    <scope>NUCLEOTIDE SEQUENCE [LARGE SCALE GENOMIC DNA]</scope>
    <source>
        <strain evidence="4">DSM 17135 / JCM 12973 / M2</strain>
    </source>
</reference>
<comment type="caution">
    <text evidence="3">The sequence shown here is derived from an EMBL/GenBank/DDBJ whole genome shotgun (WGS) entry which is preliminary data.</text>
</comment>
<feature type="compositionally biased region" description="Polar residues" evidence="1">
    <location>
        <begin position="37"/>
        <end position="52"/>
    </location>
</feature>
<dbReference type="GeneID" id="43183855"/>
<dbReference type="SUPFAM" id="SSF50969">
    <property type="entry name" value="YVTN repeat-like/Quinoprotein amine dehydrogenase"/>
    <property type="match status" value="1"/>
</dbReference>
<dbReference type="eggNOG" id="COG3292">
    <property type="taxonomic scope" value="Bacteria"/>
</dbReference>
<organism evidence="3 4">
    <name type="scientific">Phocaeicola plebeius (strain DSM 17135 / JCM 12973 / CCUG 54634 / M2)</name>
    <name type="common">Bacteroides plebeius</name>
    <dbReference type="NCBI Taxonomy" id="484018"/>
    <lineage>
        <taxon>Bacteria</taxon>
        <taxon>Pseudomonadati</taxon>
        <taxon>Bacteroidota</taxon>
        <taxon>Bacteroidia</taxon>
        <taxon>Bacteroidales</taxon>
        <taxon>Bacteroidaceae</taxon>
        <taxon>Phocaeicola</taxon>
    </lineage>
</organism>
<evidence type="ECO:0000313" key="3">
    <source>
        <dbReference type="EMBL" id="EDY97250.1"/>
    </source>
</evidence>
<dbReference type="OrthoDB" id="1049276at2"/>
<keyword evidence="2" id="KW-0732">Signal</keyword>
<evidence type="ECO:0000313" key="4">
    <source>
        <dbReference type="Proteomes" id="UP000003452"/>
    </source>
</evidence>
<name>B5CU00_PHOPM</name>
<dbReference type="Proteomes" id="UP000003452">
    <property type="component" value="Unassembled WGS sequence"/>
</dbReference>
<dbReference type="InterPro" id="IPR011044">
    <property type="entry name" value="Quino_amine_DH_bsu"/>
</dbReference>
<evidence type="ECO:0008006" key="5">
    <source>
        <dbReference type="Google" id="ProtNLM"/>
    </source>
</evidence>
<gene>
    <name evidence="3" type="ORF">BACPLE_00037</name>
</gene>
<evidence type="ECO:0000256" key="2">
    <source>
        <dbReference type="SAM" id="SignalP"/>
    </source>
</evidence>
<dbReference type="RefSeq" id="WP_007559248.1">
    <property type="nucleotide sequence ID" value="NZ_DS990122.1"/>
</dbReference>
<proteinExistence type="predicted"/>
<dbReference type="Gene3D" id="2.130.10.10">
    <property type="entry name" value="YVTN repeat-like/Quinoprotein amine dehydrogenase"/>
    <property type="match status" value="1"/>
</dbReference>
<protein>
    <recommendedName>
        <fullName evidence="5">DUF5074 domain-containing protein</fullName>
    </recommendedName>
</protein>
<dbReference type="Pfam" id="PF16819">
    <property type="entry name" value="DUF5074"/>
    <property type="match status" value="1"/>
</dbReference>
<feature type="chain" id="PRO_5002828901" description="DUF5074 domain-containing protein" evidence="2">
    <location>
        <begin position="24"/>
        <end position="435"/>
    </location>
</feature>
<dbReference type="PROSITE" id="PS51257">
    <property type="entry name" value="PROKAR_LIPOPROTEIN"/>
    <property type="match status" value="1"/>
</dbReference>
<sequence>MRKNLLRAMCIALLGVVLLTACSKENKLEQPPAETPSGGTEENPSGSDNSGEVTYLDGYARPEGVMILNQGARRLENSSLTYLAPDGTVEEHVYRGVNGTAFGNEAQGLWMYNGKLYIISNGIYAPKGEEADGILVIADAVTLKREKVFRMDDLKFKRPPGCLDPEEWMPMHTPFDNVAVLDEQNIFFSEGQALFRFDSTTGEVNIVEGAYHFGNQGNTIENVASTTGVIRVGDCLYCAGGGFWESTRLIELSKGMNKVSRVLPDLKGQFISGICQTGEREIMLATCGRGGEKNSYLLFVNLDEWKIVKEKKISEDISAEFFNNSGVSLAGDYLYYAAGSTTVRRLSLKTWKSEVFIDASKDAPDAPHLNCNVVADPSTQYVYVAVSNAYSEMETPDKNYLLVYDCSGTSPVLVKKLVNQTCYPVGIFFMREFYK</sequence>
<feature type="region of interest" description="Disordered" evidence="1">
    <location>
        <begin position="28"/>
        <end position="54"/>
    </location>
</feature>
<evidence type="ECO:0000256" key="1">
    <source>
        <dbReference type="SAM" id="MobiDB-lite"/>
    </source>
</evidence>